<organism evidence="1 2">
    <name type="scientific">Danaus plexippus plexippus</name>
    <dbReference type="NCBI Taxonomy" id="278856"/>
    <lineage>
        <taxon>Eukaryota</taxon>
        <taxon>Metazoa</taxon>
        <taxon>Ecdysozoa</taxon>
        <taxon>Arthropoda</taxon>
        <taxon>Hexapoda</taxon>
        <taxon>Insecta</taxon>
        <taxon>Pterygota</taxon>
        <taxon>Neoptera</taxon>
        <taxon>Endopterygota</taxon>
        <taxon>Lepidoptera</taxon>
        <taxon>Glossata</taxon>
        <taxon>Ditrysia</taxon>
        <taxon>Papilionoidea</taxon>
        <taxon>Nymphalidae</taxon>
        <taxon>Danainae</taxon>
        <taxon>Danaini</taxon>
        <taxon>Danaina</taxon>
        <taxon>Danaus</taxon>
        <taxon>Danaus</taxon>
    </lineage>
</organism>
<accession>A0A212FP77</accession>
<dbReference type="InParanoid" id="A0A212FP77"/>
<feature type="non-terminal residue" evidence="1">
    <location>
        <position position="1"/>
    </location>
</feature>
<keyword evidence="1" id="KW-0689">Ribosomal protein</keyword>
<sequence length="24" mass="2914">YFHDCERCRAEQIRKNPHLKLGLS</sequence>
<dbReference type="AlphaFoldDB" id="A0A212FP77"/>
<dbReference type="EMBL" id="AGBW02003381">
    <property type="protein sequence ID" value="OWR55556.1"/>
    <property type="molecule type" value="Genomic_DNA"/>
</dbReference>
<evidence type="ECO:0000313" key="2">
    <source>
        <dbReference type="Proteomes" id="UP000007151"/>
    </source>
</evidence>
<keyword evidence="2" id="KW-1185">Reference proteome</keyword>
<reference evidence="1 2" key="1">
    <citation type="journal article" date="2011" name="Cell">
        <title>The monarch butterfly genome yields insights into long-distance migration.</title>
        <authorList>
            <person name="Zhan S."/>
            <person name="Merlin C."/>
            <person name="Boore J.L."/>
            <person name="Reppert S.M."/>
        </authorList>
    </citation>
    <scope>NUCLEOTIDE SEQUENCE [LARGE SCALE GENOMIC DNA]</scope>
    <source>
        <strain evidence="1">F-2</strain>
    </source>
</reference>
<evidence type="ECO:0000313" key="1">
    <source>
        <dbReference type="EMBL" id="OWR55556.1"/>
    </source>
</evidence>
<dbReference type="GO" id="GO:0005840">
    <property type="term" value="C:ribosome"/>
    <property type="evidence" value="ECO:0007669"/>
    <property type="project" value="UniProtKB-KW"/>
</dbReference>
<protein>
    <submittedName>
        <fullName evidence="1">39S ribosomal protein L45</fullName>
    </submittedName>
</protein>
<comment type="caution">
    <text evidence="1">The sequence shown here is derived from an EMBL/GenBank/DDBJ whole genome shotgun (WGS) entry which is preliminary data.</text>
</comment>
<dbReference type="KEGG" id="dpl:KGM_215208B"/>
<keyword evidence="1" id="KW-0687">Ribonucleoprotein</keyword>
<proteinExistence type="predicted"/>
<name>A0A212FP77_DANPL</name>
<dbReference type="Proteomes" id="UP000007151">
    <property type="component" value="Unassembled WGS sequence"/>
</dbReference>
<gene>
    <name evidence="1" type="ORF">KGM_215208B</name>
</gene>